<evidence type="ECO:0000256" key="11">
    <source>
        <dbReference type="ARBA" id="ARBA00023170"/>
    </source>
</evidence>
<dbReference type="PANTHER" id="PTHR24242">
    <property type="entry name" value="G-PROTEIN COUPLED RECEPTOR"/>
    <property type="match status" value="1"/>
</dbReference>
<evidence type="ECO:0000256" key="5">
    <source>
        <dbReference type="ARBA" id="ARBA00022692"/>
    </source>
</evidence>
<evidence type="ECO:0000256" key="7">
    <source>
        <dbReference type="ARBA" id="ARBA00022989"/>
    </source>
</evidence>
<dbReference type="PROSITE" id="PS00237">
    <property type="entry name" value="G_PROTEIN_RECEP_F1_1"/>
    <property type="match status" value="1"/>
</dbReference>
<feature type="transmembrane region" description="Helical" evidence="14">
    <location>
        <begin position="417"/>
        <end position="442"/>
    </location>
</feature>
<feature type="transmembrane region" description="Helical" evidence="14">
    <location>
        <begin position="200"/>
        <end position="227"/>
    </location>
</feature>
<keyword evidence="9 14" id="KW-0472">Membrane</keyword>
<feature type="transmembrane region" description="Helical" evidence="14">
    <location>
        <begin position="275"/>
        <end position="294"/>
    </location>
</feature>
<dbReference type="GO" id="GO:0004930">
    <property type="term" value="F:G protein-coupled receptor activity"/>
    <property type="evidence" value="ECO:0007669"/>
    <property type="project" value="UniProtKB-KW"/>
</dbReference>
<dbReference type="InterPro" id="IPR000276">
    <property type="entry name" value="GPCR_Rhodpsn"/>
</dbReference>
<evidence type="ECO:0000256" key="2">
    <source>
        <dbReference type="ARBA" id="ARBA00006840"/>
    </source>
</evidence>
<keyword evidence="8" id="KW-0297">G-protein coupled receptor</keyword>
<dbReference type="Pfam" id="PF13853">
    <property type="entry name" value="7tm_4"/>
    <property type="match status" value="1"/>
</dbReference>
<evidence type="ECO:0000256" key="3">
    <source>
        <dbReference type="ARBA" id="ARBA00022475"/>
    </source>
</evidence>
<keyword evidence="13" id="KW-0807">Transducer</keyword>
<accession>A0A8J6FXQ1</accession>
<feature type="transmembrane region" description="Helical" evidence="14">
    <location>
        <begin position="239"/>
        <end position="263"/>
    </location>
</feature>
<evidence type="ECO:0000313" key="17">
    <source>
        <dbReference type="Proteomes" id="UP000710432"/>
    </source>
</evidence>
<keyword evidence="6" id="KW-0552">Olfaction</keyword>
<evidence type="ECO:0000256" key="1">
    <source>
        <dbReference type="ARBA" id="ARBA00004651"/>
    </source>
</evidence>
<sequence>MPLSWTNQTMIVEFVLRGFSSILQLNISLFIMFFIFYILTVSGNILIVLLVLCNHALHTPMYFFLVNLSFLEVCYTSNIVPKMLLIIIADQKTISVVGCLAQFYFFGSLAATECLLLAVMSYDRYLAICQPLRYPILMTGSLCLRLATGSWFCCFLLTAITMVLLCRQTFCGPNEIDHFFCDFTPLIHLSCMDTSLTESIAFATSSAVTLVPFLLITVSYSSILIAILRIPSGTGRRKAFSTCSSHLTVVTVFYGTLIATYLVPSVHSSQYLRKGFSLLYTILTPMFNPVIYSLRNRDIHEALKKCLAGVGHLKDNQQILLEVLRDTAYKRSYSPRMGMSSLKLLKYVLFIFNLLFWVCGCCILGFGIYLLVHNTYGVLFRNLPFLTLGNVLVIVGSIIMVVAFLGCMGSIKENKCLLMSFFVLLLIILLAEVALAILLFVYEQKLSNLVAEGLNDSIQHYHTDNSTMAAWDFIQSHVLGMSFALTLNCQIDKTSQALGL</sequence>
<dbReference type="InterPro" id="IPR000725">
    <property type="entry name" value="Olfact_rcpt"/>
</dbReference>
<feature type="transmembrane region" description="Helical" evidence="14">
    <location>
        <begin position="27"/>
        <end position="52"/>
    </location>
</feature>
<dbReference type="Proteomes" id="UP000710432">
    <property type="component" value="Unassembled WGS sequence"/>
</dbReference>
<evidence type="ECO:0000256" key="12">
    <source>
        <dbReference type="ARBA" id="ARBA00023180"/>
    </source>
</evidence>
<keyword evidence="4" id="KW-0716">Sensory transduction</keyword>
<feature type="transmembrane region" description="Helical" evidence="14">
    <location>
        <begin position="383"/>
        <end position="405"/>
    </location>
</feature>
<evidence type="ECO:0000256" key="4">
    <source>
        <dbReference type="ARBA" id="ARBA00022606"/>
    </source>
</evidence>
<feature type="transmembrane region" description="Helical" evidence="14">
    <location>
        <begin position="64"/>
        <end position="89"/>
    </location>
</feature>
<dbReference type="Gene3D" id="1.20.1070.10">
    <property type="entry name" value="Rhodopsin 7-helix transmembrane proteins"/>
    <property type="match status" value="1"/>
</dbReference>
<evidence type="ECO:0000256" key="6">
    <source>
        <dbReference type="ARBA" id="ARBA00022725"/>
    </source>
</evidence>
<evidence type="ECO:0000256" key="9">
    <source>
        <dbReference type="ARBA" id="ARBA00023136"/>
    </source>
</evidence>
<dbReference type="InterPro" id="IPR018503">
    <property type="entry name" value="Tetraspanin_CS"/>
</dbReference>
<proteinExistence type="inferred from homology"/>
<comment type="similarity">
    <text evidence="2">Belongs to the tetraspanin (TM4SF) family.</text>
</comment>
<dbReference type="EMBL" id="JAATJU010027000">
    <property type="protein sequence ID" value="KAH0500926.1"/>
    <property type="molecule type" value="Genomic_DNA"/>
</dbReference>
<dbReference type="GO" id="GO:0004984">
    <property type="term" value="F:olfactory receptor activity"/>
    <property type="evidence" value="ECO:0007669"/>
    <property type="project" value="InterPro"/>
</dbReference>
<keyword evidence="10" id="KW-1015">Disulfide bond</keyword>
<feature type="transmembrane region" description="Helical" evidence="14">
    <location>
        <begin position="101"/>
        <end position="122"/>
    </location>
</feature>
<organism evidence="16 17">
    <name type="scientific">Microtus ochrogaster</name>
    <name type="common">Prairie vole</name>
    <dbReference type="NCBI Taxonomy" id="79684"/>
    <lineage>
        <taxon>Eukaryota</taxon>
        <taxon>Metazoa</taxon>
        <taxon>Chordata</taxon>
        <taxon>Craniata</taxon>
        <taxon>Vertebrata</taxon>
        <taxon>Euteleostomi</taxon>
        <taxon>Mammalia</taxon>
        <taxon>Eutheria</taxon>
        <taxon>Euarchontoglires</taxon>
        <taxon>Glires</taxon>
        <taxon>Rodentia</taxon>
        <taxon>Myomorpha</taxon>
        <taxon>Muroidea</taxon>
        <taxon>Cricetidae</taxon>
        <taxon>Arvicolinae</taxon>
        <taxon>Microtus</taxon>
    </lineage>
</organism>
<dbReference type="InterPro" id="IPR018499">
    <property type="entry name" value="Tetraspanin/Peripherin"/>
</dbReference>
<dbReference type="SUPFAM" id="SSF81321">
    <property type="entry name" value="Family A G protein-coupled receptor-like"/>
    <property type="match status" value="1"/>
</dbReference>
<reference evidence="16" key="1">
    <citation type="submission" date="2020-03" db="EMBL/GenBank/DDBJ databases">
        <title>Studies in the Genomics of Life Span.</title>
        <authorList>
            <person name="Glass D."/>
        </authorList>
    </citation>
    <scope>NUCLEOTIDE SEQUENCE</scope>
    <source>
        <strain evidence="16">LTLLF</strain>
        <tissue evidence="16">Muscle</tissue>
    </source>
</reference>
<dbReference type="Pfam" id="PF00335">
    <property type="entry name" value="Tetraspanin"/>
    <property type="match status" value="1"/>
</dbReference>
<evidence type="ECO:0000256" key="8">
    <source>
        <dbReference type="ARBA" id="ARBA00023040"/>
    </source>
</evidence>
<dbReference type="FunFam" id="1.20.1070.10:FF:000010">
    <property type="entry name" value="Olfactory receptor"/>
    <property type="match status" value="1"/>
</dbReference>
<evidence type="ECO:0000256" key="14">
    <source>
        <dbReference type="SAM" id="Phobius"/>
    </source>
</evidence>
<comment type="subcellular location">
    <subcellularLocation>
        <location evidence="1">Cell membrane</location>
        <topology evidence="1">Multi-pass membrane protein</topology>
    </subcellularLocation>
</comment>
<feature type="transmembrane region" description="Helical" evidence="14">
    <location>
        <begin position="142"/>
        <end position="165"/>
    </location>
</feature>
<comment type="caution">
    <text evidence="16">The sequence shown here is derived from an EMBL/GenBank/DDBJ whole genome shotgun (WGS) entry which is preliminary data.</text>
</comment>
<evidence type="ECO:0000259" key="15">
    <source>
        <dbReference type="PROSITE" id="PS50262"/>
    </source>
</evidence>
<keyword evidence="3" id="KW-1003">Cell membrane</keyword>
<keyword evidence="5 14" id="KW-0812">Transmembrane</keyword>
<gene>
    <name evidence="16" type="ORF">LTLLF_198815</name>
</gene>
<dbReference type="PROSITE" id="PS50262">
    <property type="entry name" value="G_PROTEIN_RECEP_F1_2"/>
    <property type="match status" value="1"/>
</dbReference>
<evidence type="ECO:0000256" key="13">
    <source>
        <dbReference type="ARBA" id="ARBA00023224"/>
    </source>
</evidence>
<dbReference type="CDD" id="cd15911">
    <property type="entry name" value="7tmA_OR11A-like"/>
    <property type="match status" value="1"/>
</dbReference>
<dbReference type="PROSITE" id="PS00421">
    <property type="entry name" value="TM4_1"/>
    <property type="match status" value="1"/>
</dbReference>
<protein>
    <submittedName>
        <fullName evidence="16">Olfactory receptor 11A1</fullName>
    </submittedName>
</protein>
<name>A0A8J6FXQ1_MICOH</name>
<dbReference type="PANTHER" id="PTHR24242:SF365">
    <property type="entry name" value="OLFACTORY RECEPTOR"/>
    <property type="match status" value="1"/>
</dbReference>
<evidence type="ECO:0000256" key="10">
    <source>
        <dbReference type="ARBA" id="ARBA00023157"/>
    </source>
</evidence>
<feature type="domain" description="G-protein coupled receptors family 1 profile" evidence="15">
    <location>
        <begin position="43"/>
        <end position="292"/>
    </location>
</feature>
<feature type="transmembrane region" description="Helical" evidence="14">
    <location>
        <begin position="344"/>
        <end position="371"/>
    </location>
</feature>
<dbReference type="InterPro" id="IPR050939">
    <property type="entry name" value="Olfactory_GPCR1"/>
</dbReference>
<dbReference type="InterPro" id="IPR017452">
    <property type="entry name" value="GPCR_Rhodpsn_7TM"/>
</dbReference>
<evidence type="ECO:0000313" key="16">
    <source>
        <dbReference type="EMBL" id="KAH0500926.1"/>
    </source>
</evidence>
<dbReference type="AlphaFoldDB" id="A0A8J6FXQ1"/>
<keyword evidence="11 16" id="KW-0675">Receptor</keyword>
<keyword evidence="12" id="KW-0325">Glycoprotein</keyword>
<dbReference type="GO" id="GO:0005886">
    <property type="term" value="C:plasma membrane"/>
    <property type="evidence" value="ECO:0007669"/>
    <property type="project" value="UniProtKB-SubCell"/>
</dbReference>
<dbReference type="PRINTS" id="PR00259">
    <property type="entry name" value="TMFOUR"/>
</dbReference>
<keyword evidence="7 14" id="KW-1133">Transmembrane helix</keyword>